<reference evidence="1 2" key="1">
    <citation type="journal article" date="2003" name="Nature">
        <title>The genome sequence of the filamentous fungus Neurospora crassa.</title>
        <authorList>
            <person name="Galagan J.E."/>
            <person name="Calvo S.E."/>
            <person name="Borkovich K.A."/>
            <person name="Selker E.U."/>
            <person name="Read N.D."/>
            <person name="Jaffe D."/>
            <person name="FitzHugh W."/>
            <person name="Ma L.J."/>
            <person name="Smirnov S."/>
            <person name="Purcell S."/>
            <person name="Rehman B."/>
            <person name="Elkins T."/>
            <person name="Engels R."/>
            <person name="Wang S."/>
            <person name="Nielsen C.B."/>
            <person name="Butler J."/>
            <person name="Endrizzi M."/>
            <person name="Qui D."/>
            <person name="Ianakiev P."/>
            <person name="Bell-Pedersen D."/>
            <person name="Nelson M.A."/>
            <person name="Werner-Washburne M."/>
            <person name="Selitrennikoff C.P."/>
            <person name="Kinsey J.A."/>
            <person name="Braun E.L."/>
            <person name="Zelter A."/>
            <person name="Schulte U."/>
            <person name="Kothe G.O."/>
            <person name="Jedd G."/>
            <person name="Mewes W."/>
            <person name="Staben C."/>
            <person name="Marcotte E."/>
            <person name="Greenberg D."/>
            <person name="Roy A."/>
            <person name="Foley K."/>
            <person name="Naylor J."/>
            <person name="Stange-Thomann N."/>
            <person name="Barrett R."/>
            <person name="Gnerre S."/>
            <person name="Kamal M."/>
            <person name="Kamvysselis M."/>
            <person name="Mauceli E."/>
            <person name="Bielke C."/>
            <person name="Rudd S."/>
            <person name="Frishman D."/>
            <person name="Krystofova S."/>
            <person name="Rasmussen C."/>
            <person name="Metzenberg R.L."/>
            <person name="Perkins D.D."/>
            <person name="Kroken S."/>
            <person name="Cogoni C."/>
            <person name="Macino G."/>
            <person name="Catcheside D."/>
            <person name="Li W."/>
            <person name="Pratt R.J."/>
            <person name="Osmani S.A."/>
            <person name="DeSouza C.P."/>
            <person name="Glass L."/>
            <person name="Orbach M.J."/>
            <person name="Berglund J.A."/>
            <person name="Voelker R."/>
            <person name="Yarden O."/>
            <person name="Plamann M."/>
            <person name="Seiler S."/>
            <person name="Dunlap J."/>
            <person name="Radford A."/>
            <person name="Aramayo R."/>
            <person name="Natvig D.O."/>
            <person name="Alex L.A."/>
            <person name="Mannhaupt G."/>
            <person name="Ebbole D.J."/>
            <person name="Freitag M."/>
            <person name="Paulsen I."/>
            <person name="Sachs M.S."/>
            <person name="Lander E.S."/>
            <person name="Nusbaum C."/>
            <person name="Birren B."/>
        </authorList>
    </citation>
    <scope>NUCLEOTIDE SEQUENCE [LARGE SCALE GENOMIC DNA]</scope>
    <source>
        <strain evidence="2">ATCC 24698 / 74-OR23-1A / CBS 708.71 / DSM 1257 / FGSC 987</strain>
    </source>
</reference>
<name>V5IL00_NEUCR</name>
<sequence length="151" mass="17197">MSISTNKSIKINVTVTNSIRTVLPPTNSVEILKVRTGCQGMSAMIPRDCDAWSTILAKQVIIVIFWVATEGHIDVARKYQDDYERGLPEEQPSGQDHSPFRDHDFSTLLWIVNQPSCNDFNAVMRIVNNIWRTVIKRGVLWTILRPSGCRR</sequence>
<proteinExistence type="predicted"/>
<dbReference type="InParanoid" id="V5IL00"/>
<evidence type="ECO:0000313" key="1">
    <source>
        <dbReference type="EMBL" id="ESA42232.1"/>
    </source>
</evidence>
<dbReference type="EMBL" id="CM002241">
    <property type="protein sequence ID" value="ESA42232.1"/>
    <property type="molecule type" value="Genomic_DNA"/>
</dbReference>
<dbReference type="GeneID" id="23568593"/>
<keyword evidence="2" id="KW-1185">Reference proteome</keyword>
<accession>V5IL00</accession>
<dbReference type="KEGG" id="ncr:NCU12119"/>
<dbReference type="AlphaFoldDB" id="V5IL00"/>
<organism evidence="1 2">
    <name type="scientific">Neurospora crassa (strain ATCC 24698 / 74-OR23-1A / CBS 708.71 / DSM 1257 / FGSC 987)</name>
    <dbReference type="NCBI Taxonomy" id="367110"/>
    <lineage>
        <taxon>Eukaryota</taxon>
        <taxon>Fungi</taxon>
        <taxon>Dikarya</taxon>
        <taxon>Ascomycota</taxon>
        <taxon>Pezizomycotina</taxon>
        <taxon>Sordariomycetes</taxon>
        <taxon>Sordariomycetidae</taxon>
        <taxon>Sordariales</taxon>
        <taxon>Sordariaceae</taxon>
        <taxon>Neurospora</taxon>
    </lineage>
</organism>
<gene>
    <name evidence="1" type="ORF">NCU12119</name>
</gene>
<evidence type="ECO:0000313" key="2">
    <source>
        <dbReference type="Proteomes" id="UP000001805"/>
    </source>
</evidence>
<dbReference type="RefSeq" id="XP_011395055.1">
    <property type="nucleotide sequence ID" value="XM_011396753.1"/>
</dbReference>
<protein>
    <submittedName>
        <fullName evidence="1">Uncharacterized protein</fullName>
    </submittedName>
</protein>
<dbReference type="Proteomes" id="UP000001805">
    <property type="component" value="Chromosome 5, Linkage Group VI"/>
</dbReference>
<dbReference type="VEuPathDB" id="FungiDB:NCU12119"/>